<evidence type="ECO:0000313" key="2">
    <source>
        <dbReference type="Proteomes" id="UP000319949"/>
    </source>
</evidence>
<protein>
    <recommendedName>
        <fullName evidence="3">Calcineurin-like phosphoesterase family protein</fullName>
    </recommendedName>
</protein>
<proteinExistence type="predicted"/>
<reference evidence="1 2" key="1">
    <citation type="submission" date="2019-06" db="EMBL/GenBank/DDBJ databases">
        <title>Genomic Encyclopedia of Type Strains, Phase IV (KMG-V): Genome sequencing to study the core and pangenomes of soil and plant-associated prokaryotes.</title>
        <authorList>
            <person name="Whitman W."/>
        </authorList>
    </citation>
    <scope>NUCLEOTIDE SEQUENCE [LARGE SCALE GENOMIC DNA]</scope>
    <source>
        <strain evidence="1 2">BR 510</strain>
    </source>
</reference>
<dbReference type="InterPro" id="IPR029052">
    <property type="entry name" value="Metallo-depent_PP-like"/>
</dbReference>
<dbReference type="Proteomes" id="UP000319949">
    <property type="component" value="Unassembled WGS sequence"/>
</dbReference>
<organism evidence="1 2">
    <name type="scientific">Bradyrhizobium stylosanthis</name>
    <dbReference type="NCBI Taxonomy" id="1803665"/>
    <lineage>
        <taxon>Bacteria</taxon>
        <taxon>Pseudomonadati</taxon>
        <taxon>Pseudomonadota</taxon>
        <taxon>Alphaproteobacteria</taxon>
        <taxon>Hyphomicrobiales</taxon>
        <taxon>Nitrobacteraceae</taxon>
        <taxon>Bradyrhizobium</taxon>
    </lineage>
</organism>
<name>A0A560CXJ0_9BRAD</name>
<dbReference type="EMBL" id="VITK01000019">
    <property type="protein sequence ID" value="TWA89573.1"/>
    <property type="molecule type" value="Genomic_DNA"/>
</dbReference>
<dbReference type="AlphaFoldDB" id="A0A560CXJ0"/>
<keyword evidence="2" id="KW-1185">Reference proteome</keyword>
<dbReference type="SUPFAM" id="SSF56300">
    <property type="entry name" value="Metallo-dependent phosphatases"/>
    <property type="match status" value="1"/>
</dbReference>
<sequence>MRKRMAAYDANGKNADAAARELGIAHGTMQHTIKVAKQRGIGVDVETEDLIFPELPSSELSAEELIEQAAVRFERHRDARDARRWMEIKVKSNKPIGVCFMGDPHIDNNGCNWPLLRRDIKLLEDTPGLFAVNIGDLTDNWVGRLVRLYADQEMSKKQAWKLAKYLLRDCKIRWLCHLLGNHDAWNDGPYLIKANAQPMVPVEDWQSRFQIVFPNGKRVKVHAAHDFPGNSIWNPQHGPQKAAMLLEQADIFACGHKHTWAVNEGENAQRDFVYWLIRARGYKAIDSYADQLGYGSQKFGASITAVIDPAVEGPRRIRCFPDLEEAAEFLTWKRERA</sequence>
<comment type="caution">
    <text evidence="1">The sequence shown here is derived from an EMBL/GenBank/DDBJ whole genome shotgun (WGS) entry which is preliminary data.</text>
</comment>
<evidence type="ECO:0008006" key="3">
    <source>
        <dbReference type="Google" id="ProtNLM"/>
    </source>
</evidence>
<gene>
    <name evidence="1" type="ORF">FBZ96_11941</name>
</gene>
<accession>A0A560CXJ0</accession>
<evidence type="ECO:0000313" key="1">
    <source>
        <dbReference type="EMBL" id="TWA89573.1"/>
    </source>
</evidence>